<feature type="disulfide bond" evidence="10">
    <location>
        <begin position="722"/>
        <end position="731"/>
    </location>
</feature>
<feature type="disulfide bond" evidence="10">
    <location>
        <begin position="273"/>
        <end position="282"/>
    </location>
</feature>
<dbReference type="PANTHER" id="PTHR10574:SF36">
    <property type="entry name" value="LAMININ SUBUNIT BETA-2"/>
    <property type="match status" value="1"/>
</dbReference>
<organism evidence="14 15">
    <name type="scientific">Chelonoidis abingdonii</name>
    <name type="common">Abingdon island giant tortoise</name>
    <name type="synonym">Testudo abingdonii</name>
    <dbReference type="NCBI Taxonomy" id="106734"/>
    <lineage>
        <taxon>Eukaryota</taxon>
        <taxon>Metazoa</taxon>
        <taxon>Chordata</taxon>
        <taxon>Craniata</taxon>
        <taxon>Vertebrata</taxon>
        <taxon>Euteleostomi</taxon>
        <taxon>Archelosauria</taxon>
        <taxon>Testudinata</taxon>
        <taxon>Testudines</taxon>
        <taxon>Cryptodira</taxon>
        <taxon>Durocryptodira</taxon>
        <taxon>Testudinoidea</taxon>
        <taxon>Testudinidae</taxon>
        <taxon>Chelonoidis</taxon>
    </lineage>
</organism>
<dbReference type="Ensembl" id="ENSCABT00000033751.1">
    <property type="protein sequence ID" value="ENSCABP00000030794.1"/>
    <property type="gene ID" value="ENSCABG00000022508.1"/>
</dbReference>
<evidence type="ECO:0000313" key="15">
    <source>
        <dbReference type="Proteomes" id="UP000694404"/>
    </source>
</evidence>
<dbReference type="GO" id="GO:0070831">
    <property type="term" value="P:basement membrane assembly"/>
    <property type="evidence" value="ECO:0007669"/>
    <property type="project" value="TreeGrafter"/>
</dbReference>
<dbReference type="Pfam" id="PF21199">
    <property type="entry name" value="LAMININ_IV_B"/>
    <property type="match status" value="1"/>
</dbReference>
<keyword evidence="6" id="KW-0175">Coiled coil</keyword>
<dbReference type="Proteomes" id="UP000694404">
    <property type="component" value="Unplaced"/>
</dbReference>
<evidence type="ECO:0000256" key="2">
    <source>
        <dbReference type="ARBA" id="ARBA00022525"/>
    </source>
</evidence>
<sequence length="774" mass="83793">PASGRGLAITFLHPEPPHGCSMGSCYPVTGDLLVGRAERLKASSTCGLQGPQPYCIVSHLQVGLPGLCGAQEPWPALPSWAKPSPSSPQGVEHVSIRLDLEAEFHFTHLIMTFKTFRPAAMLIERSADFGRTWKVYRYFAYNCASAFPSAAPGPLHRVDDVICESRYSDIEPSSEGEVIYRVLDPAIPIRDPYSPAIQDLLRVTNLRVNLTRLHTLGDNLLDSRREIQEKYYYALYELVLRGSCFCYGHASECAPVPGAQANVEGMVHGRCACKHNTQGLNCEKCNSFYNDLPWRPAEGRSTNACRSECQAGRPGGEARHGQRVPWPRCPPQCPDRSSQPPTMPPGPLAHCPATPPSTPGTHLSPPAGMAGVRAVGWCWSVPPSHPLSMSGCQCHPQGTVSDGTPCDPVSGNCFCKRLVTGQSCEQCLPEHWALSHDLLGCRSCDCDVGGAHHNQCAAETGQCHCRSHMVGRTCSQVEAGFYLARLDRYTYEAEEAGLRQGTVVERAQPTGQPATWTGAGFAHVPEGGATEFLVSDVPASMEYDVVIRYQPQLPEPWEEVKLWVLRPGPIPTGSPCGNTIPADDQLLSRDSRPCRYVLLPQPVCLERGISYTLRLELTRYTSRQAVPGASVLLDSLVLVPRYSSMEMFIAGDAGAMGRREAFERYHCDQHAWAVGTAPASEVCTSLLTSMSAIIHRGALPCLCDPQGSLSSECEPNGGQCKCKASVMGRRCHHCFPGTFGFGPSGCRGDGDAVVCPKTRCWTGGVGAESCEAGL</sequence>
<evidence type="ECO:0000313" key="14">
    <source>
        <dbReference type="Ensembl" id="ENSCABP00000030794.1"/>
    </source>
</evidence>
<dbReference type="FunFam" id="2.10.25.10:FF:000135">
    <property type="entry name" value="Laminin subunit beta 4"/>
    <property type="match status" value="1"/>
</dbReference>
<feature type="domain" description="Laminin EGF-like" evidence="11">
    <location>
        <begin position="244"/>
        <end position="307"/>
    </location>
</feature>
<dbReference type="Gene3D" id="2.60.120.260">
    <property type="entry name" value="Galactose-binding domain-like"/>
    <property type="match status" value="1"/>
</dbReference>
<evidence type="ECO:0000256" key="4">
    <source>
        <dbReference type="ARBA" id="ARBA00022737"/>
    </source>
</evidence>
<feature type="disulfide bond" evidence="10">
    <location>
        <begin position="427"/>
        <end position="441"/>
    </location>
</feature>
<dbReference type="PROSITE" id="PS50027">
    <property type="entry name" value="EGF_LAM_2"/>
    <property type="match status" value="3"/>
</dbReference>
<dbReference type="PROSITE" id="PS51117">
    <property type="entry name" value="LAMININ_NTER"/>
    <property type="match status" value="1"/>
</dbReference>
<dbReference type="GO" id="GO:0034446">
    <property type="term" value="P:substrate adhesion-dependent cell spreading"/>
    <property type="evidence" value="ECO:0007669"/>
    <property type="project" value="TreeGrafter"/>
</dbReference>
<dbReference type="InterPro" id="IPR008211">
    <property type="entry name" value="Laminin_N"/>
</dbReference>
<dbReference type="GeneTree" id="ENSGT00940000156060"/>
<reference evidence="14" key="2">
    <citation type="submission" date="2025-09" db="UniProtKB">
        <authorList>
            <consortium name="Ensembl"/>
        </authorList>
    </citation>
    <scope>IDENTIFICATION</scope>
</reference>
<dbReference type="GO" id="GO:0009888">
    <property type="term" value="P:tissue development"/>
    <property type="evidence" value="ECO:0007669"/>
    <property type="project" value="TreeGrafter"/>
</dbReference>
<protein>
    <submittedName>
        <fullName evidence="14">Uncharacterized protein</fullName>
    </submittedName>
</protein>
<dbReference type="InterPro" id="IPR013015">
    <property type="entry name" value="Laminin_IV_B"/>
</dbReference>
<dbReference type="PROSITE" id="PS01248">
    <property type="entry name" value="EGF_LAM_1"/>
    <property type="match status" value="2"/>
</dbReference>
<name>A0A8C0JE97_CHEAB</name>
<dbReference type="FunFam" id="2.10.25.10:FF:000280">
    <property type="entry name" value="Laminin subunit beta 4"/>
    <property type="match status" value="1"/>
</dbReference>
<dbReference type="SMART" id="SM00180">
    <property type="entry name" value="EGF_Lam"/>
    <property type="match status" value="4"/>
</dbReference>
<keyword evidence="3" id="KW-0272">Extracellular matrix</keyword>
<evidence type="ECO:0000256" key="5">
    <source>
        <dbReference type="ARBA" id="ARBA00022869"/>
    </source>
</evidence>
<dbReference type="PRINTS" id="PR00011">
    <property type="entry name" value="EGFLAMININ"/>
</dbReference>
<dbReference type="PROSITE" id="PS51116">
    <property type="entry name" value="LAMININ_IVB"/>
    <property type="match status" value="1"/>
</dbReference>
<dbReference type="Gene3D" id="2.10.25.10">
    <property type="entry name" value="Laminin"/>
    <property type="match status" value="3"/>
</dbReference>
<dbReference type="SMART" id="SM00136">
    <property type="entry name" value="LamNT"/>
    <property type="match status" value="1"/>
</dbReference>
<dbReference type="GO" id="GO:0016477">
    <property type="term" value="P:cell migration"/>
    <property type="evidence" value="ECO:0007669"/>
    <property type="project" value="TreeGrafter"/>
</dbReference>
<feature type="domain" description="Laminin IV type B" evidence="12">
    <location>
        <begin position="483"/>
        <end position="695"/>
    </location>
</feature>
<evidence type="ECO:0000256" key="9">
    <source>
        <dbReference type="ARBA" id="ARBA00023292"/>
    </source>
</evidence>
<dbReference type="Pfam" id="PF00053">
    <property type="entry name" value="EGF_laminin"/>
    <property type="match status" value="4"/>
</dbReference>
<keyword evidence="15" id="KW-1185">Reference proteome</keyword>
<evidence type="ECO:0000256" key="1">
    <source>
        <dbReference type="ARBA" id="ARBA00004302"/>
    </source>
</evidence>
<evidence type="ECO:0000256" key="7">
    <source>
        <dbReference type="ARBA" id="ARBA00023157"/>
    </source>
</evidence>
<dbReference type="GO" id="GO:0043256">
    <property type="term" value="C:laminin complex"/>
    <property type="evidence" value="ECO:0007669"/>
    <property type="project" value="TreeGrafter"/>
</dbReference>
<evidence type="ECO:0000256" key="6">
    <source>
        <dbReference type="ARBA" id="ARBA00023054"/>
    </source>
</evidence>
<evidence type="ECO:0000259" key="12">
    <source>
        <dbReference type="PROSITE" id="PS51116"/>
    </source>
</evidence>
<evidence type="ECO:0000256" key="10">
    <source>
        <dbReference type="PROSITE-ProRule" id="PRU00460"/>
    </source>
</evidence>
<keyword evidence="8" id="KW-0325">Glycoprotein</keyword>
<dbReference type="InterPro" id="IPR050440">
    <property type="entry name" value="Laminin/Netrin_ECM"/>
</dbReference>
<evidence type="ECO:0000259" key="11">
    <source>
        <dbReference type="PROSITE" id="PS50027"/>
    </source>
</evidence>
<keyword evidence="2" id="KW-0964">Secreted</keyword>
<feature type="disulfide bond" evidence="10">
    <location>
        <begin position="415"/>
        <end position="424"/>
    </location>
</feature>
<dbReference type="PANTHER" id="PTHR10574">
    <property type="entry name" value="NETRIN/LAMININ-RELATED"/>
    <property type="match status" value="1"/>
</dbReference>
<comment type="subcellular location">
    <subcellularLocation>
        <location evidence="1">Secreted</location>
        <location evidence="1">Extracellular space</location>
        <location evidence="1">Extracellular matrix</location>
        <location evidence="1">Basement membrane</location>
    </subcellularLocation>
</comment>
<feature type="disulfide bond" evidence="10">
    <location>
        <begin position="703"/>
        <end position="720"/>
    </location>
</feature>
<keyword evidence="9 10" id="KW-0424">Laminin EGF-like domain</keyword>
<dbReference type="InterPro" id="IPR002049">
    <property type="entry name" value="LE_dom"/>
</dbReference>
<keyword evidence="5" id="KW-0084">Basement membrane</keyword>
<feature type="domain" description="Laminin EGF-like" evidence="11">
    <location>
        <begin position="392"/>
        <end position="443"/>
    </location>
</feature>
<dbReference type="GO" id="GO:0007411">
    <property type="term" value="P:axon guidance"/>
    <property type="evidence" value="ECO:0007669"/>
    <property type="project" value="TreeGrafter"/>
</dbReference>
<dbReference type="FunFam" id="2.10.25.10:FF:000011">
    <property type="entry name" value="Cadherin EGF LAG seven-pass G-type receptor"/>
    <property type="match status" value="1"/>
</dbReference>
<feature type="domain" description="Laminin EGF-like" evidence="11">
    <location>
        <begin position="701"/>
        <end position="748"/>
    </location>
</feature>
<keyword evidence="7 10" id="KW-1015">Disulfide bond</keyword>
<evidence type="ECO:0000256" key="3">
    <source>
        <dbReference type="ARBA" id="ARBA00022530"/>
    </source>
</evidence>
<reference evidence="14" key="1">
    <citation type="submission" date="2025-08" db="UniProtKB">
        <authorList>
            <consortium name="Ensembl"/>
        </authorList>
    </citation>
    <scope>IDENTIFICATION</scope>
</reference>
<accession>A0A8C0JE97</accession>
<dbReference type="OMA" id="AYNCASA"/>
<keyword evidence="4" id="KW-0677">Repeat</keyword>
<evidence type="ECO:0000259" key="13">
    <source>
        <dbReference type="PROSITE" id="PS51117"/>
    </source>
</evidence>
<dbReference type="Gene3D" id="2.170.300.10">
    <property type="entry name" value="Tie2 ligand-binding domain superfamily"/>
    <property type="match status" value="1"/>
</dbReference>
<dbReference type="Pfam" id="PF00055">
    <property type="entry name" value="Laminin_N"/>
    <property type="match status" value="1"/>
</dbReference>
<feature type="domain" description="Laminin N-terminal" evidence="13">
    <location>
        <begin position="21"/>
        <end position="243"/>
    </location>
</feature>
<dbReference type="GO" id="GO:0009887">
    <property type="term" value="P:animal organ morphogenesis"/>
    <property type="evidence" value="ECO:0007669"/>
    <property type="project" value="TreeGrafter"/>
</dbReference>
<evidence type="ECO:0000256" key="8">
    <source>
        <dbReference type="ARBA" id="ARBA00023180"/>
    </source>
</evidence>
<comment type="caution">
    <text evidence="10">Lacks conserved residue(s) required for the propagation of feature annotation.</text>
</comment>
<dbReference type="AlphaFoldDB" id="A0A8C0JE97"/>
<dbReference type="SUPFAM" id="SSF57196">
    <property type="entry name" value="EGF/Laminin"/>
    <property type="match status" value="4"/>
</dbReference>
<feature type="disulfide bond" evidence="10">
    <location>
        <begin position="701"/>
        <end position="713"/>
    </location>
</feature>
<proteinExistence type="predicted"/>
<dbReference type="CDD" id="cd00055">
    <property type="entry name" value="EGF_Lam"/>
    <property type="match status" value="4"/>
</dbReference>